<proteinExistence type="predicted"/>
<gene>
    <name evidence="2" type="ORF">EI684_06775</name>
</gene>
<feature type="non-terminal residue" evidence="2">
    <location>
        <position position="56"/>
    </location>
</feature>
<evidence type="ECO:0000259" key="1">
    <source>
        <dbReference type="PROSITE" id="PS50164"/>
    </source>
</evidence>
<dbReference type="AlphaFoldDB" id="A0A426U3Y0"/>
<dbReference type="Pfam" id="PF01541">
    <property type="entry name" value="GIY-YIG"/>
    <property type="match status" value="1"/>
</dbReference>
<dbReference type="Gene3D" id="3.40.1440.10">
    <property type="entry name" value="GIY-YIG endonuclease"/>
    <property type="match status" value="1"/>
</dbReference>
<evidence type="ECO:0000313" key="2">
    <source>
        <dbReference type="EMBL" id="RRR74530.1"/>
    </source>
</evidence>
<dbReference type="EMBL" id="RSAS01000261">
    <property type="protein sequence ID" value="RRR74530.1"/>
    <property type="molecule type" value="Genomic_DNA"/>
</dbReference>
<organism evidence="2 3">
    <name type="scientific">Candidatus Viridilinea halotolerans</name>
    <dbReference type="NCBI Taxonomy" id="2491704"/>
    <lineage>
        <taxon>Bacteria</taxon>
        <taxon>Bacillati</taxon>
        <taxon>Chloroflexota</taxon>
        <taxon>Chloroflexia</taxon>
        <taxon>Chloroflexales</taxon>
        <taxon>Chloroflexineae</taxon>
        <taxon>Oscillochloridaceae</taxon>
        <taxon>Candidatus Viridilinea</taxon>
    </lineage>
</organism>
<dbReference type="SUPFAM" id="SSF82771">
    <property type="entry name" value="GIY-YIG endonuclease"/>
    <property type="match status" value="1"/>
</dbReference>
<protein>
    <recommendedName>
        <fullName evidence="1">GIY-YIG domain-containing protein</fullName>
    </recommendedName>
</protein>
<evidence type="ECO:0000313" key="3">
    <source>
        <dbReference type="Proteomes" id="UP000280307"/>
    </source>
</evidence>
<sequence length="56" mass="6737">MNTNKRGIYYIRCEQTGMIYVGKTSRSFRQRWVEHITDLDMVSERGFSRYTLGMPR</sequence>
<feature type="domain" description="GIY-YIG" evidence="1">
    <location>
        <begin position="4"/>
        <end position="56"/>
    </location>
</feature>
<dbReference type="PROSITE" id="PS50164">
    <property type="entry name" value="GIY_YIG"/>
    <property type="match status" value="1"/>
</dbReference>
<dbReference type="Proteomes" id="UP000280307">
    <property type="component" value="Unassembled WGS sequence"/>
</dbReference>
<accession>A0A426U3Y0</accession>
<reference evidence="2 3" key="1">
    <citation type="submission" date="2018-12" db="EMBL/GenBank/DDBJ databases">
        <title>Genome Sequence of Candidatus Viridilinea halotolerans isolated from saline sulfide-rich spring.</title>
        <authorList>
            <person name="Grouzdev D.S."/>
            <person name="Burganskaya E.I."/>
            <person name="Krutkina M.S."/>
            <person name="Sukhacheva M.V."/>
            <person name="Gorlenko V.M."/>
        </authorList>
    </citation>
    <scope>NUCLEOTIDE SEQUENCE [LARGE SCALE GENOMIC DNA]</scope>
    <source>
        <strain evidence="2">Chok-6</strain>
    </source>
</reference>
<dbReference type="InterPro" id="IPR035901">
    <property type="entry name" value="GIY-YIG_endonuc_sf"/>
</dbReference>
<comment type="caution">
    <text evidence="2">The sequence shown here is derived from an EMBL/GenBank/DDBJ whole genome shotgun (WGS) entry which is preliminary data.</text>
</comment>
<dbReference type="InterPro" id="IPR000305">
    <property type="entry name" value="GIY-YIG_endonuc"/>
</dbReference>
<name>A0A426U3Y0_9CHLR</name>